<evidence type="ECO:0000256" key="1">
    <source>
        <dbReference type="ARBA" id="ARBA00022729"/>
    </source>
</evidence>
<keyword evidence="2" id="KW-1015">Disulfide bond</keyword>
<name>A0A1G5HKH4_9FLAO</name>
<dbReference type="InterPro" id="IPR013320">
    <property type="entry name" value="ConA-like_dom_sf"/>
</dbReference>
<dbReference type="SMART" id="SM00560">
    <property type="entry name" value="LamGL"/>
    <property type="match status" value="1"/>
</dbReference>
<gene>
    <name evidence="4" type="ORF">SAMN02927903_01883</name>
</gene>
<dbReference type="NCBIfam" id="TIGR04183">
    <property type="entry name" value="Por_Secre_tail"/>
    <property type="match status" value="1"/>
</dbReference>
<reference evidence="4 5" key="1">
    <citation type="submission" date="2016-10" db="EMBL/GenBank/DDBJ databases">
        <authorList>
            <person name="de Groot N.N."/>
        </authorList>
    </citation>
    <scope>NUCLEOTIDE SEQUENCE [LARGE SCALE GENOMIC DNA]</scope>
    <source>
        <strain evidence="4 5">CGMCC 1.7031</strain>
    </source>
</reference>
<dbReference type="Gene3D" id="2.60.120.200">
    <property type="match status" value="1"/>
</dbReference>
<dbReference type="InterPro" id="IPR006558">
    <property type="entry name" value="LamG-like"/>
</dbReference>
<organism evidence="4 5">
    <name type="scientific">Flavobacterium caeni</name>
    <dbReference type="NCBI Taxonomy" id="490189"/>
    <lineage>
        <taxon>Bacteria</taxon>
        <taxon>Pseudomonadati</taxon>
        <taxon>Bacteroidota</taxon>
        <taxon>Flavobacteriia</taxon>
        <taxon>Flavobacteriales</taxon>
        <taxon>Flavobacteriaceae</taxon>
        <taxon>Flavobacterium</taxon>
    </lineage>
</organism>
<keyword evidence="5" id="KW-1185">Reference proteome</keyword>
<dbReference type="InterPro" id="IPR026444">
    <property type="entry name" value="Secre_tail"/>
</dbReference>
<dbReference type="Pfam" id="PF13385">
    <property type="entry name" value="Laminin_G_3"/>
    <property type="match status" value="1"/>
</dbReference>
<accession>A0A1G5HKH4</accession>
<dbReference type="Pfam" id="PF18962">
    <property type="entry name" value="Por_Secre_tail"/>
    <property type="match status" value="1"/>
</dbReference>
<proteinExistence type="predicted"/>
<sequence>MYFVDDLCILSIKNFVVQIRYPTFGLSNKTIEQTHSAEYESVMKTSNLNLFLAFVVALVTVQGFAKSGVLQTQPTSEPKYGLWLDGTGYADAAPMLGQRNQVTMMGWFKTDGALTTTAFLMGQDHFHLKLAVSGANKTFVATAKNQSIAMARLVVPGKWYHIAVVFDAQADEKLTLYVNGKKEAFSDAPSLADPLPASATPFTIGKNPTANTEFFKGGVDEIRVFSTALSADAIQKMVFQEVEVTDLGIRGATVPRAIASVDSNMLLAYFRMDPTDSILLDRAPLADSNIPARVYNGSFVTQEAPMPLTTTSDSLLSPLLDTQTSYPWAIWHVTQDLQLAANLTVLGMIIDANASVALTNDNKLENTWYLKLDGKIDLQGKSQLVQTQDSELDPSSAGYLQKGQKGQANRYNYNYWSSPVGPVNTMTNNNAYSVDGVLRDATDFQNLQPITWTTSLDGQPTAPITLSSFWIFKFQNMAPNYANWSAVGAYGNLLPAQGFTLKGNSAESGVQHMAFIGKPYNGTITTTIAPGNLNLTGNPYPSAIDADQFIKDNIGKINGTLYFWEHDEANNTHILVDYQGGYATRNLVGGTPTFALRNGQNQNNNHKTPGRFVPVGQGFFVRATTGGTIEFSNSQRAFMKENAVGSNPLFKQSVGPKPSEIHNNANDTVENDSFARIRLGFDAPNDFHRQVLLGFMDEFATSGINIGYDAVNIDTQPYDLYLMNGTHQLVISGEGYFDESAIYPIGIKAAVESTIRLMLDDTEHFDDNQPIYIYDALTGNYHDLRAGALEVIVSAGTDTTRFTLRFHNPTLANTHFDPKGDISLAFTSANNTIVLENNQPNTVAETVELYNMLGQNIAHWDIAHLNQTKLQIPILHAHAGTYVVKVHTTSGDLSKKIIVR</sequence>
<evidence type="ECO:0000313" key="4">
    <source>
        <dbReference type="EMBL" id="SCY64191.1"/>
    </source>
</evidence>
<evidence type="ECO:0000256" key="2">
    <source>
        <dbReference type="ARBA" id="ARBA00023157"/>
    </source>
</evidence>
<dbReference type="GO" id="GO:0004553">
    <property type="term" value="F:hydrolase activity, hydrolyzing O-glycosyl compounds"/>
    <property type="evidence" value="ECO:0007669"/>
    <property type="project" value="UniProtKB-ARBA"/>
</dbReference>
<keyword evidence="1" id="KW-0732">Signal</keyword>
<evidence type="ECO:0000259" key="3">
    <source>
        <dbReference type="SMART" id="SM00560"/>
    </source>
</evidence>
<dbReference type="GO" id="GO:0005975">
    <property type="term" value="P:carbohydrate metabolic process"/>
    <property type="evidence" value="ECO:0007669"/>
    <property type="project" value="UniProtKB-ARBA"/>
</dbReference>
<feature type="domain" description="LamG-like jellyroll fold" evidence="3">
    <location>
        <begin position="100"/>
        <end position="232"/>
    </location>
</feature>
<dbReference type="Proteomes" id="UP000199354">
    <property type="component" value="Unassembled WGS sequence"/>
</dbReference>
<dbReference type="SUPFAM" id="SSF49899">
    <property type="entry name" value="Concanavalin A-like lectins/glucanases"/>
    <property type="match status" value="1"/>
</dbReference>
<dbReference type="OrthoDB" id="2582440at2"/>
<dbReference type="STRING" id="490189.SAMN02927903_01883"/>
<evidence type="ECO:0000313" key="5">
    <source>
        <dbReference type="Proteomes" id="UP000199354"/>
    </source>
</evidence>
<protein>
    <submittedName>
        <fullName evidence="4">Por secretion system C-terminal sorting domain-containing protein</fullName>
    </submittedName>
</protein>
<dbReference type="EMBL" id="FMVF01000008">
    <property type="protein sequence ID" value="SCY64191.1"/>
    <property type="molecule type" value="Genomic_DNA"/>
</dbReference>
<dbReference type="AlphaFoldDB" id="A0A1G5HKH4"/>